<name>A0ABD3K062_EUCGL</name>
<keyword evidence="2" id="KW-0863">Zinc-finger</keyword>
<evidence type="ECO:0000256" key="2">
    <source>
        <dbReference type="ARBA" id="ARBA00022771"/>
    </source>
</evidence>
<keyword evidence="4" id="KW-0812">Transmembrane</keyword>
<proteinExistence type="predicted"/>
<reference evidence="6 7" key="1">
    <citation type="submission" date="2024-11" db="EMBL/GenBank/DDBJ databases">
        <title>Chromosome-level genome assembly of Eucalyptus globulus Labill. provides insights into its genome evolution.</title>
        <authorList>
            <person name="Li X."/>
        </authorList>
    </citation>
    <scope>NUCLEOTIDE SEQUENCE [LARGE SCALE GENOMIC DNA]</scope>
    <source>
        <strain evidence="6">CL2024</strain>
        <tissue evidence="6">Fresh tender leaves</tissue>
    </source>
</reference>
<evidence type="ECO:0000313" key="6">
    <source>
        <dbReference type="EMBL" id="KAL3733516.1"/>
    </source>
</evidence>
<keyword evidence="4" id="KW-1133">Transmembrane helix</keyword>
<evidence type="ECO:0000256" key="3">
    <source>
        <dbReference type="ARBA" id="ARBA00022833"/>
    </source>
</evidence>
<dbReference type="GO" id="GO:0008270">
    <property type="term" value="F:zinc ion binding"/>
    <property type="evidence" value="ECO:0007669"/>
    <property type="project" value="UniProtKB-KW"/>
</dbReference>
<keyword evidence="1" id="KW-0479">Metal-binding</keyword>
<evidence type="ECO:0000313" key="7">
    <source>
        <dbReference type="Proteomes" id="UP001634007"/>
    </source>
</evidence>
<feature type="domain" description="BED-type" evidence="5">
    <location>
        <begin position="11"/>
        <end position="38"/>
    </location>
</feature>
<dbReference type="EMBL" id="JBJKBG010000006">
    <property type="protein sequence ID" value="KAL3733516.1"/>
    <property type="molecule type" value="Genomic_DNA"/>
</dbReference>
<keyword evidence="3" id="KW-0862">Zinc</keyword>
<dbReference type="AlphaFoldDB" id="A0ABD3K062"/>
<feature type="transmembrane region" description="Helical" evidence="4">
    <location>
        <begin position="102"/>
        <end position="118"/>
    </location>
</feature>
<comment type="caution">
    <text evidence="6">The sequence shown here is derived from an EMBL/GenBank/DDBJ whole genome shotgun (WGS) entry which is preliminary data.</text>
</comment>
<protein>
    <recommendedName>
        <fullName evidence="5">BED-type domain-containing protein</fullName>
    </recommendedName>
</protein>
<keyword evidence="7" id="KW-1185">Reference proteome</keyword>
<dbReference type="Pfam" id="PF02892">
    <property type="entry name" value="zf-BED"/>
    <property type="match status" value="1"/>
</dbReference>
<keyword evidence="4" id="KW-0472">Membrane</keyword>
<dbReference type="Proteomes" id="UP001634007">
    <property type="component" value="Unassembled WGS sequence"/>
</dbReference>
<sequence length="129" mass="14443">MPRAEGIAWKFVIRQGKKWRCPYCKKEYSGSVTRVKSHFCKQPKEGIVSCTKVDNKDDIAWKFVDRLGENIWHCHHCKEVFLGDLAGGVGVVVGPAVAENRAGFIVLATVLMGALVLWKMRLITQLITG</sequence>
<dbReference type="InterPro" id="IPR003656">
    <property type="entry name" value="Znf_BED"/>
</dbReference>
<accession>A0ABD3K062</accession>
<organism evidence="6 7">
    <name type="scientific">Eucalyptus globulus</name>
    <name type="common">Tasmanian blue gum</name>
    <dbReference type="NCBI Taxonomy" id="34317"/>
    <lineage>
        <taxon>Eukaryota</taxon>
        <taxon>Viridiplantae</taxon>
        <taxon>Streptophyta</taxon>
        <taxon>Embryophyta</taxon>
        <taxon>Tracheophyta</taxon>
        <taxon>Spermatophyta</taxon>
        <taxon>Magnoliopsida</taxon>
        <taxon>eudicotyledons</taxon>
        <taxon>Gunneridae</taxon>
        <taxon>Pentapetalae</taxon>
        <taxon>rosids</taxon>
        <taxon>malvids</taxon>
        <taxon>Myrtales</taxon>
        <taxon>Myrtaceae</taxon>
        <taxon>Myrtoideae</taxon>
        <taxon>Eucalypteae</taxon>
        <taxon>Eucalyptus</taxon>
    </lineage>
</organism>
<evidence type="ECO:0000256" key="4">
    <source>
        <dbReference type="SAM" id="Phobius"/>
    </source>
</evidence>
<gene>
    <name evidence="6" type="ORF">ACJRO7_022955</name>
</gene>
<evidence type="ECO:0000256" key="1">
    <source>
        <dbReference type="ARBA" id="ARBA00022723"/>
    </source>
</evidence>
<evidence type="ECO:0000259" key="5">
    <source>
        <dbReference type="Pfam" id="PF02892"/>
    </source>
</evidence>